<keyword evidence="3" id="KW-1185">Reference proteome</keyword>
<keyword evidence="2" id="KW-0808">Transferase</keyword>
<dbReference type="InterPro" id="IPR002591">
    <property type="entry name" value="Phosphodiest/P_Trfase"/>
</dbReference>
<dbReference type="AlphaFoldDB" id="A0A1F2P450"/>
<name>A0A1F2P450_9EURY</name>
<comment type="caution">
    <text evidence="2">The sequence shown here is derived from an EMBL/GenBank/DDBJ whole genome shotgun (WGS) entry which is preliminary data.</text>
</comment>
<dbReference type="EMBL" id="DRIE01000141">
    <property type="protein sequence ID" value="HEC57928.1"/>
    <property type="molecule type" value="Genomic_DNA"/>
</dbReference>
<dbReference type="SUPFAM" id="SSF53649">
    <property type="entry name" value="Alkaline phosphatase-like"/>
    <property type="match status" value="1"/>
</dbReference>
<dbReference type="STRING" id="1839936.SBU_001602"/>
<dbReference type="Proteomes" id="UP000185779">
    <property type="component" value="Unassembled WGS sequence"/>
</dbReference>
<sequence>MNVSREIISRLRSKGLIRECTVIPDYSEFCITNIAPTVAQFLGINLESGIPLQKTDVIRQALGENGFFRQYEHVILLFIDSFNDTLMNHLISQSFSGKRSVEGMLTSTFPSVTPTCLASMLTGMPPISHGVVGFNLLIDGWIYGVFDLTSPLDDRKLPAERVREIFDLPDIFAASRASGIQARMIVPHALAEEGTRRIIDGELLIEGYRSFKEMVSIMEDNKAGFTYAYISTFDELLHELGIGAPMISNELLCLTDALRSLHIENTLLFLVSDHYHLELDQDNVIDLDDERLTSDLIHPPAISGGRMAYIYTSNPDRAVAFLEDKYDERVIILRSEDAVRCGIFGRGEMADDFCERIGEITLIAKDRGWIDYPYKKRQRHKASHGGLRREEMLVPFAFIEL</sequence>
<evidence type="ECO:0000313" key="3">
    <source>
        <dbReference type="Proteomes" id="UP000185779"/>
    </source>
</evidence>
<reference evidence="2 3" key="1">
    <citation type="submission" date="2016-05" db="EMBL/GenBank/DDBJ databases">
        <title>Microbial consortia oxidize butane by reversing methanogenesis.</title>
        <authorList>
            <person name="Laso-Perez R."/>
            <person name="Richter M."/>
            <person name="Wegener G."/>
            <person name="Musat F."/>
        </authorList>
    </citation>
    <scope>NUCLEOTIDE SEQUENCE [LARGE SCALE GENOMIC DNA]</scope>
    <source>
        <strain evidence="2">BOX1</strain>
    </source>
</reference>
<accession>A0A1F2P450</accession>
<reference evidence="1" key="2">
    <citation type="journal article" date="2020" name="mSystems">
        <title>Genome- and Community-Level Interaction Insights into Carbon Utilization and Element Cycling Functions of Hydrothermarchaeota in Hydrothermal Sediment.</title>
        <authorList>
            <person name="Zhou Z."/>
            <person name="Liu Y."/>
            <person name="Xu W."/>
            <person name="Pan J."/>
            <person name="Luo Z.H."/>
            <person name="Li M."/>
        </authorList>
    </citation>
    <scope>NUCLEOTIDE SEQUENCE [LARGE SCALE GENOMIC DNA]</scope>
    <source>
        <strain evidence="1">HyVt-386</strain>
    </source>
</reference>
<evidence type="ECO:0000313" key="2">
    <source>
        <dbReference type="EMBL" id="OFV65476.1"/>
    </source>
</evidence>
<dbReference type="Pfam" id="PF01663">
    <property type="entry name" value="Phosphodiest"/>
    <property type="match status" value="1"/>
</dbReference>
<dbReference type="EMBL" id="LYOR01000016">
    <property type="protein sequence ID" value="OFV65476.1"/>
    <property type="molecule type" value="Genomic_DNA"/>
</dbReference>
<organism evidence="2 3">
    <name type="scientific">Candidatus Syntropharchaeum butanivorans</name>
    <dbReference type="NCBI Taxonomy" id="1839936"/>
    <lineage>
        <taxon>Archaea</taxon>
        <taxon>Methanobacteriati</taxon>
        <taxon>Methanobacteriota</taxon>
        <taxon>Stenosarchaea group</taxon>
        <taxon>Methanomicrobia</taxon>
        <taxon>Methanosarcinales</taxon>
        <taxon>ANME-2 cluster</taxon>
        <taxon>Candidatus Syntropharchaeum</taxon>
    </lineage>
</organism>
<gene>
    <name evidence="1" type="ORF">ENI32_08725</name>
    <name evidence="2" type="ORF">SBU_001602</name>
</gene>
<proteinExistence type="predicted"/>
<dbReference type="GO" id="GO:0016740">
    <property type="term" value="F:transferase activity"/>
    <property type="evidence" value="ECO:0007669"/>
    <property type="project" value="UniProtKB-KW"/>
</dbReference>
<evidence type="ECO:0000313" key="1">
    <source>
        <dbReference type="EMBL" id="HEC57928.1"/>
    </source>
</evidence>
<dbReference type="Proteomes" id="UP000885936">
    <property type="component" value="Unassembled WGS sequence"/>
</dbReference>
<dbReference type="InterPro" id="IPR017850">
    <property type="entry name" value="Alkaline_phosphatase_core_sf"/>
</dbReference>
<protein>
    <submittedName>
        <fullName evidence="2">Type I phosphodiesterase/nucleotide pyrophosphatase/phosphate transferase</fullName>
    </submittedName>
</protein>
<dbReference type="Gene3D" id="3.40.720.10">
    <property type="entry name" value="Alkaline Phosphatase, subunit A"/>
    <property type="match status" value="1"/>
</dbReference>